<dbReference type="Proteomes" id="UP000198755">
    <property type="component" value="Unassembled WGS sequence"/>
</dbReference>
<dbReference type="AlphaFoldDB" id="A0A1I4AS42"/>
<dbReference type="RefSeq" id="WP_210185908.1">
    <property type="nucleotide sequence ID" value="NZ_FOSN01000011.1"/>
</dbReference>
<proteinExistence type="predicted"/>
<gene>
    <name evidence="2" type="ORF">SAMN05444581_11192</name>
</gene>
<dbReference type="GO" id="GO:0006355">
    <property type="term" value="P:regulation of DNA-templated transcription"/>
    <property type="evidence" value="ECO:0007669"/>
    <property type="project" value="InterPro"/>
</dbReference>
<accession>A0A1I4AS42</accession>
<dbReference type="EMBL" id="FOSN01000011">
    <property type="protein sequence ID" value="SFK59295.1"/>
    <property type="molecule type" value="Genomic_DNA"/>
</dbReference>
<dbReference type="STRING" id="1612308.SAMN05444581_11192"/>
<reference evidence="2 3" key="1">
    <citation type="submission" date="2016-10" db="EMBL/GenBank/DDBJ databases">
        <authorList>
            <person name="de Groot N.N."/>
        </authorList>
    </citation>
    <scope>NUCLEOTIDE SEQUENCE [LARGE SCALE GENOMIC DNA]</scope>
    <source>
        <strain evidence="2 3">NE2</strain>
    </source>
</reference>
<evidence type="ECO:0000313" key="3">
    <source>
        <dbReference type="Proteomes" id="UP000198755"/>
    </source>
</evidence>
<protein>
    <submittedName>
        <fullName evidence="2">Crp-like helix-turn-helix domain-containing protein</fullName>
    </submittedName>
</protein>
<dbReference type="InterPro" id="IPR036388">
    <property type="entry name" value="WH-like_DNA-bd_sf"/>
</dbReference>
<feature type="domain" description="HTH crp-type" evidence="1">
    <location>
        <begin position="27"/>
        <end position="80"/>
    </location>
</feature>
<dbReference type="InterPro" id="IPR036390">
    <property type="entry name" value="WH_DNA-bd_sf"/>
</dbReference>
<evidence type="ECO:0000259" key="1">
    <source>
        <dbReference type="Pfam" id="PF13545"/>
    </source>
</evidence>
<sequence length="86" mass="9656">MTARYSEALLAQVQQTAACNALHAVEARLARWLLQTRDRIDSDVLPLTQEFLSQMLGVRRTTVTLVAKQLEQAGVIQNRRGPHRCA</sequence>
<organism evidence="2 3">
    <name type="scientific">Methylocapsa palsarum</name>
    <dbReference type="NCBI Taxonomy" id="1612308"/>
    <lineage>
        <taxon>Bacteria</taxon>
        <taxon>Pseudomonadati</taxon>
        <taxon>Pseudomonadota</taxon>
        <taxon>Alphaproteobacteria</taxon>
        <taxon>Hyphomicrobiales</taxon>
        <taxon>Beijerinckiaceae</taxon>
        <taxon>Methylocapsa</taxon>
    </lineage>
</organism>
<dbReference type="Pfam" id="PF13545">
    <property type="entry name" value="HTH_Crp_2"/>
    <property type="match status" value="1"/>
</dbReference>
<dbReference type="SUPFAM" id="SSF46785">
    <property type="entry name" value="Winged helix' DNA-binding domain"/>
    <property type="match status" value="1"/>
</dbReference>
<dbReference type="GO" id="GO:0003677">
    <property type="term" value="F:DNA binding"/>
    <property type="evidence" value="ECO:0007669"/>
    <property type="project" value="InterPro"/>
</dbReference>
<evidence type="ECO:0000313" key="2">
    <source>
        <dbReference type="EMBL" id="SFK59295.1"/>
    </source>
</evidence>
<dbReference type="Gene3D" id="1.10.10.10">
    <property type="entry name" value="Winged helix-like DNA-binding domain superfamily/Winged helix DNA-binding domain"/>
    <property type="match status" value="1"/>
</dbReference>
<name>A0A1I4AS42_9HYPH</name>
<dbReference type="InterPro" id="IPR012318">
    <property type="entry name" value="HTH_CRP"/>
</dbReference>
<keyword evidence="3" id="KW-1185">Reference proteome</keyword>